<organism evidence="3 4">
    <name type="scientific">Devosia insulae DS-56</name>
    <dbReference type="NCBI Taxonomy" id="1116389"/>
    <lineage>
        <taxon>Bacteria</taxon>
        <taxon>Pseudomonadati</taxon>
        <taxon>Pseudomonadota</taxon>
        <taxon>Alphaproteobacteria</taxon>
        <taxon>Hyphomicrobiales</taxon>
        <taxon>Devosiaceae</taxon>
        <taxon>Devosia</taxon>
    </lineage>
</organism>
<evidence type="ECO:0008006" key="5">
    <source>
        <dbReference type="Google" id="ProtNLM"/>
    </source>
</evidence>
<gene>
    <name evidence="3" type="ORF">VW23_012665</name>
</gene>
<proteinExistence type="predicted"/>
<evidence type="ECO:0000259" key="1">
    <source>
        <dbReference type="Pfam" id="PF12476"/>
    </source>
</evidence>
<dbReference type="PANTHER" id="PTHR43581">
    <property type="entry name" value="ATP/GTP PHOSPHATASE"/>
    <property type="match status" value="1"/>
</dbReference>
<dbReference type="InterPro" id="IPR051396">
    <property type="entry name" value="Bact_Antivir_Def_Nuclease"/>
</dbReference>
<protein>
    <recommendedName>
        <fullName evidence="5">DUF3696 domain-containing protein</fullName>
    </recommendedName>
</protein>
<evidence type="ECO:0000313" key="4">
    <source>
        <dbReference type="Proteomes" id="UP000095463"/>
    </source>
</evidence>
<dbReference type="GO" id="GO:0005524">
    <property type="term" value="F:ATP binding"/>
    <property type="evidence" value="ECO:0007669"/>
    <property type="project" value="InterPro"/>
</dbReference>
<dbReference type="Pfam" id="PF13304">
    <property type="entry name" value="AAA_21"/>
    <property type="match status" value="1"/>
</dbReference>
<comment type="caution">
    <text evidence="3">The sequence shown here is derived from an EMBL/GenBank/DDBJ whole genome shotgun (WGS) entry which is preliminary data.</text>
</comment>
<dbReference type="Proteomes" id="UP000095463">
    <property type="component" value="Unassembled WGS sequence"/>
</dbReference>
<keyword evidence="4" id="KW-1185">Reference proteome</keyword>
<dbReference type="EMBL" id="LAJE02000082">
    <property type="protein sequence ID" value="OEO32228.1"/>
    <property type="molecule type" value="Genomic_DNA"/>
</dbReference>
<dbReference type="InterPro" id="IPR022532">
    <property type="entry name" value="DUF3696"/>
</dbReference>
<dbReference type="InterPro" id="IPR003959">
    <property type="entry name" value="ATPase_AAA_core"/>
</dbReference>
<feature type="domain" description="ATPase AAA-type core" evidence="2">
    <location>
        <begin position="112"/>
        <end position="185"/>
    </location>
</feature>
<dbReference type="PANTHER" id="PTHR43581:SF2">
    <property type="entry name" value="EXCINUCLEASE ATPASE SUBUNIT"/>
    <property type="match status" value="1"/>
</dbReference>
<evidence type="ECO:0000313" key="3">
    <source>
        <dbReference type="EMBL" id="OEO32228.1"/>
    </source>
</evidence>
<dbReference type="Pfam" id="PF12476">
    <property type="entry name" value="DUF3696"/>
    <property type="match status" value="1"/>
</dbReference>
<accession>A0A1E5XUG0</accession>
<dbReference type="OrthoDB" id="3322489at2"/>
<dbReference type="GO" id="GO:0016887">
    <property type="term" value="F:ATP hydrolysis activity"/>
    <property type="evidence" value="ECO:0007669"/>
    <property type="project" value="InterPro"/>
</dbReference>
<reference evidence="3 4" key="1">
    <citation type="journal article" date="2015" name="Genome Announc.">
        <title>Genome Assemblies of Three Soil-Associated Devosia species: D. insulae, D. limi, and D. soli.</title>
        <authorList>
            <person name="Hassan Y.I."/>
            <person name="Lepp D."/>
            <person name="Zhou T."/>
        </authorList>
    </citation>
    <scope>NUCLEOTIDE SEQUENCE [LARGE SCALE GENOMIC DNA]</scope>
    <source>
        <strain evidence="3 4">DS-56</strain>
    </source>
</reference>
<feature type="domain" description="DUF3696" evidence="1">
    <location>
        <begin position="197"/>
        <end position="245"/>
    </location>
</feature>
<dbReference type="AlphaFoldDB" id="A0A1E5XUG0"/>
<sequence length="247" mass="27227">MMDFLAPGLQYLRADRITPTVTLPKSQHAVRHNRFLGARGEYTAHYLLEFGGETSTPQLLRVGDAKVGSLLGQVNAWLQEFSPGVRVEPESIPMTDLVRLVFSYRGDGAAYSEPLRPTNVGFGLTHSLPIVTACLSATPRTTIIVENPEAQLHPKGQVAIGRLLALTAANGVQVLIETHSDHVLNGIRLAVKDGFLPADSTKCHFFARNSGQRAEFETPAMTQDGRLSYWPSGFFDEWERSLDRLLD</sequence>
<evidence type="ECO:0000259" key="2">
    <source>
        <dbReference type="Pfam" id="PF13304"/>
    </source>
</evidence>
<name>A0A1E5XUG0_9HYPH</name>